<evidence type="ECO:0008006" key="5">
    <source>
        <dbReference type="Google" id="ProtNLM"/>
    </source>
</evidence>
<name>Q6LRH3_PHOPR</name>
<dbReference type="STRING" id="298386.PBPRA1696"/>
<dbReference type="EMBL" id="CR378668">
    <property type="protein sequence ID" value="CAG20103.1"/>
    <property type="molecule type" value="Genomic_DNA"/>
</dbReference>
<dbReference type="InterPro" id="IPR007712">
    <property type="entry name" value="RelE/ParE_toxin"/>
</dbReference>
<organism evidence="3 4">
    <name type="scientific">Photobacterium profundum (strain SS9)</name>
    <dbReference type="NCBI Taxonomy" id="298386"/>
    <lineage>
        <taxon>Bacteria</taxon>
        <taxon>Pseudomonadati</taxon>
        <taxon>Pseudomonadota</taxon>
        <taxon>Gammaproteobacteria</taxon>
        <taxon>Vibrionales</taxon>
        <taxon>Vibrionaceae</taxon>
        <taxon>Photobacterium</taxon>
    </lineage>
</organism>
<dbReference type="Proteomes" id="UP000000593">
    <property type="component" value="Chromosome 1"/>
</dbReference>
<dbReference type="KEGG" id="ppr:PBPRA1696"/>
<evidence type="ECO:0000256" key="2">
    <source>
        <dbReference type="ARBA" id="ARBA00022649"/>
    </source>
</evidence>
<sequence>MKVVWSPLALEKLGLAAEFISIDNPVAAEKWVNDIFDKAEAIGSMPEMGRMVPELSYGHYREIIFGHYRIIYKITTEVQILTVRNCRQLLTSDDITNKD</sequence>
<keyword evidence="4" id="KW-1185">Reference proteome</keyword>
<dbReference type="PANTHER" id="PTHR33755:SF5">
    <property type="entry name" value="TYPE II TOXIN-ANTITOXIN SYSTEM RELE_PARE FAMILY TOXIN"/>
    <property type="match status" value="1"/>
</dbReference>
<comment type="similarity">
    <text evidence="1">Belongs to the RelE toxin family.</text>
</comment>
<dbReference type="AlphaFoldDB" id="Q6LRH3"/>
<dbReference type="RefSeq" id="WP_011218415.1">
    <property type="nucleotide sequence ID" value="NC_006370.1"/>
</dbReference>
<dbReference type="HOGENOM" id="CLU_147162_4_2_6"/>
<accession>Q6LRH3</accession>
<gene>
    <name evidence="3" type="primary">VV12410</name>
    <name evidence="3" type="ordered locus">PBPRA1696</name>
</gene>
<reference evidence="4" key="1">
    <citation type="journal article" date="2005" name="Science">
        <title>Life at depth: Photobacterium profundum genome sequence and expression analysis.</title>
        <authorList>
            <person name="Vezzi A."/>
            <person name="Campanaro S."/>
            <person name="D'Angelo M."/>
            <person name="Simonato F."/>
            <person name="Vitulo N."/>
            <person name="Lauro F.M."/>
            <person name="Cestaro A."/>
            <person name="Malacrida G."/>
            <person name="Simionati B."/>
            <person name="Cannata N."/>
            <person name="Romualdi C."/>
            <person name="Bartlett D.H."/>
            <person name="Valle G."/>
        </authorList>
    </citation>
    <scope>NUCLEOTIDE SEQUENCE [LARGE SCALE GENOMIC DNA]</scope>
    <source>
        <strain evidence="4">ATCC BAA-1253 / SS9</strain>
    </source>
</reference>
<dbReference type="Pfam" id="PF05016">
    <property type="entry name" value="ParE_toxin"/>
    <property type="match status" value="1"/>
</dbReference>
<protein>
    <recommendedName>
        <fullName evidence="5">Plasmid stabilization system protein</fullName>
    </recommendedName>
</protein>
<proteinExistence type="inferred from homology"/>
<evidence type="ECO:0000256" key="1">
    <source>
        <dbReference type="ARBA" id="ARBA00006226"/>
    </source>
</evidence>
<dbReference type="InterPro" id="IPR035093">
    <property type="entry name" value="RelE/ParE_toxin_dom_sf"/>
</dbReference>
<evidence type="ECO:0000313" key="4">
    <source>
        <dbReference type="Proteomes" id="UP000000593"/>
    </source>
</evidence>
<dbReference type="eggNOG" id="COG3668">
    <property type="taxonomic scope" value="Bacteria"/>
</dbReference>
<dbReference type="PANTHER" id="PTHR33755">
    <property type="entry name" value="TOXIN PARE1-RELATED"/>
    <property type="match status" value="1"/>
</dbReference>
<dbReference type="InterPro" id="IPR051803">
    <property type="entry name" value="TA_system_RelE-like_toxin"/>
</dbReference>
<evidence type="ECO:0000313" key="3">
    <source>
        <dbReference type="EMBL" id="CAG20103.1"/>
    </source>
</evidence>
<keyword evidence="2" id="KW-1277">Toxin-antitoxin system</keyword>
<dbReference type="Gene3D" id="3.30.2310.20">
    <property type="entry name" value="RelE-like"/>
    <property type="match status" value="1"/>
</dbReference>